<feature type="transmembrane region" description="Helical" evidence="6">
    <location>
        <begin position="120"/>
        <end position="148"/>
    </location>
</feature>
<accession>A0A6G0X2T8</accession>
<comment type="caution">
    <text evidence="8">The sequence shown here is derived from an EMBL/GenBank/DDBJ whole genome shotgun (WGS) entry which is preliminary data.</text>
</comment>
<feature type="domain" description="FAD-binding FR-type" evidence="7">
    <location>
        <begin position="328"/>
        <end position="432"/>
    </location>
</feature>
<organism evidence="8 9">
    <name type="scientific">Aphanomyces euteiches</name>
    <dbReference type="NCBI Taxonomy" id="100861"/>
    <lineage>
        <taxon>Eukaryota</taxon>
        <taxon>Sar</taxon>
        <taxon>Stramenopiles</taxon>
        <taxon>Oomycota</taxon>
        <taxon>Saprolegniomycetes</taxon>
        <taxon>Saprolegniales</taxon>
        <taxon>Verrucalvaceae</taxon>
        <taxon>Aphanomyces</taxon>
    </lineage>
</organism>
<proteinExistence type="predicted"/>
<dbReference type="CDD" id="cd06186">
    <property type="entry name" value="NOX_Duox_like_FAD_NADP"/>
    <property type="match status" value="1"/>
</dbReference>
<dbReference type="SUPFAM" id="SSF63380">
    <property type="entry name" value="Riboflavin synthase domain-like"/>
    <property type="match status" value="1"/>
</dbReference>
<dbReference type="InterPro" id="IPR013121">
    <property type="entry name" value="Fe_red_NAD-bd_6"/>
</dbReference>
<dbReference type="PROSITE" id="PS51384">
    <property type="entry name" value="FAD_FR"/>
    <property type="match status" value="1"/>
</dbReference>
<feature type="transmembrane region" description="Helical" evidence="6">
    <location>
        <begin position="20"/>
        <end position="41"/>
    </location>
</feature>
<dbReference type="PANTHER" id="PTHR11972:SF193">
    <property type="entry name" value="FAD-BINDING FR-TYPE DOMAIN-CONTAINING PROTEIN"/>
    <property type="match status" value="1"/>
</dbReference>
<dbReference type="InterPro" id="IPR017938">
    <property type="entry name" value="Riboflavin_synthase-like_b-brl"/>
</dbReference>
<keyword evidence="3 6" id="KW-1133">Transmembrane helix</keyword>
<feature type="transmembrane region" description="Helical" evidence="6">
    <location>
        <begin position="544"/>
        <end position="561"/>
    </location>
</feature>
<evidence type="ECO:0000256" key="3">
    <source>
        <dbReference type="ARBA" id="ARBA00022989"/>
    </source>
</evidence>
<feature type="transmembrane region" description="Helical" evidence="6">
    <location>
        <begin position="290"/>
        <end position="320"/>
    </location>
</feature>
<dbReference type="SUPFAM" id="SSF52343">
    <property type="entry name" value="Ferredoxin reductase-like, C-terminal NADP-linked domain"/>
    <property type="match status" value="1"/>
</dbReference>
<dbReference type="SFLD" id="SFLDS00052">
    <property type="entry name" value="Ferric_Reductase_Domain"/>
    <property type="match status" value="1"/>
</dbReference>
<reference evidence="8 9" key="1">
    <citation type="submission" date="2019-07" db="EMBL/GenBank/DDBJ databases">
        <title>Genomics analysis of Aphanomyces spp. identifies a new class of oomycete effector associated with host adaptation.</title>
        <authorList>
            <person name="Gaulin E."/>
        </authorList>
    </citation>
    <scope>NUCLEOTIDE SEQUENCE [LARGE SCALE GENOMIC DNA]</scope>
    <source>
        <strain evidence="8 9">ATCC 201684</strain>
    </source>
</reference>
<keyword evidence="5 6" id="KW-0472">Membrane</keyword>
<dbReference type="Proteomes" id="UP000481153">
    <property type="component" value="Unassembled WGS sequence"/>
</dbReference>
<sequence>MSNRLDATATPVNSDATAPISLYGWIVGHWFVGLCFLVVVWTPFMFSMPFYTTYFAPTFATWWGVKGKGTGHTEMTVPTYFFLWSTVPTFVGLLVFLVVRSKSAPFGTPVAHFLHRKPTLLMRFMDVSYGEMLFVAIMSLGHVLIFYYQMDRQYNPKKTTTKDFVKNGAFAISYNGLFNLVLLALPASRHCFWMEWLNIPFARAVKYHRWLAVATVLIFAAHATLFVVIYSITNKLSDFVLCTSCNIGKEGLHPWANFFGMLAYACMLIMAFTALPIIRRKYFVVFRTAHYLAIPAALLAVMHYGPIIDWIYASMVIYILNKMFSTATSSTPVTVQRAIALPDSVVELTLQCASGYIPGDAVWLNVPALSTTQWHPFSIASSPLHTPGLLTLYVRNLGKWTNGLYQYVGQCQRDQVHPIIYMDGGYRLSAPLIPPRHSDVVFVAGGIGVTPLMGQLVHVLRSNPKQNIWFIWHVRRSTMLLQFHSWLENIRDLATSTGGRLNLRLHVTQEQSTVNVTEDSLTFVHPKIATEPRPYTIVSTTQRFWVVVLAFGVSSGLLAVIKYGNKLTAATTRGNLWPLQRMIEFCVVVVGCYVALIVTYIKPSSTPAKRDSDGGIPEIKDTDAATFISSFNVQFHRIVWADFGREVGIAAHGPVSVYVSGPKTLRQAIDEEFQGKAKYEVHHEVFEI</sequence>
<dbReference type="EMBL" id="VJMJ01000117">
    <property type="protein sequence ID" value="KAF0734134.1"/>
    <property type="molecule type" value="Genomic_DNA"/>
</dbReference>
<dbReference type="VEuPathDB" id="FungiDB:AeMF1_018884"/>
<evidence type="ECO:0000256" key="5">
    <source>
        <dbReference type="ARBA" id="ARBA00023136"/>
    </source>
</evidence>
<evidence type="ECO:0000256" key="1">
    <source>
        <dbReference type="ARBA" id="ARBA00004141"/>
    </source>
</evidence>
<dbReference type="InterPro" id="IPR017927">
    <property type="entry name" value="FAD-bd_FR_type"/>
</dbReference>
<dbReference type="Pfam" id="PF08030">
    <property type="entry name" value="NAD_binding_6"/>
    <property type="match status" value="1"/>
</dbReference>
<feature type="transmembrane region" description="Helical" evidence="6">
    <location>
        <begin position="77"/>
        <end position="99"/>
    </location>
</feature>
<dbReference type="AlphaFoldDB" id="A0A6G0X2T8"/>
<dbReference type="InterPro" id="IPR013112">
    <property type="entry name" value="FAD-bd_8"/>
</dbReference>
<dbReference type="GO" id="GO:0005886">
    <property type="term" value="C:plasma membrane"/>
    <property type="evidence" value="ECO:0007669"/>
    <property type="project" value="TreeGrafter"/>
</dbReference>
<evidence type="ECO:0000259" key="7">
    <source>
        <dbReference type="PROSITE" id="PS51384"/>
    </source>
</evidence>
<gene>
    <name evidence="8" type="ORF">Ae201684_009002</name>
</gene>
<keyword evidence="9" id="KW-1185">Reference proteome</keyword>
<evidence type="ECO:0000256" key="4">
    <source>
        <dbReference type="ARBA" id="ARBA00023002"/>
    </source>
</evidence>
<dbReference type="Pfam" id="PF01794">
    <property type="entry name" value="Ferric_reduct"/>
    <property type="match status" value="1"/>
</dbReference>
<dbReference type="Pfam" id="PF08022">
    <property type="entry name" value="FAD_binding_8"/>
    <property type="match status" value="1"/>
</dbReference>
<dbReference type="InterPro" id="IPR050369">
    <property type="entry name" value="RBOH/FRE"/>
</dbReference>
<keyword evidence="4" id="KW-0560">Oxidoreductase</keyword>
<feature type="transmembrane region" description="Helical" evidence="6">
    <location>
        <begin position="209"/>
        <end position="232"/>
    </location>
</feature>
<keyword evidence="2 6" id="KW-0812">Transmembrane</keyword>
<dbReference type="Gene3D" id="3.40.50.80">
    <property type="entry name" value="Nucleotide-binding domain of ferredoxin-NADP reductase (FNR) module"/>
    <property type="match status" value="1"/>
</dbReference>
<protein>
    <recommendedName>
        <fullName evidence="7">FAD-binding FR-type domain-containing protein</fullName>
    </recommendedName>
</protein>
<feature type="transmembrane region" description="Helical" evidence="6">
    <location>
        <begin position="48"/>
        <end position="65"/>
    </location>
</feature>
<dbReference type="GO" id="GO:0016491">
    <property type="term" value="F:oxidoreductase activity"/>
    <property type="evidence" value="ECO:0007669"/>
    <property type="project" value="UniProtKB-KW"/>
</dbReference>
<evidence type="ECO:0000313" key="9">
    <source>
        <dbReference type="Proteomes" id="UP000481153"/>
    </source>
</evidence>
<dbReference type="InterPro" id="IPR039261">
    <property type="entry name" value="FNR_nucleotide-bd"/>
</dbReference>
<feature type="transmembrane region" description="Helical" evidence="6">
    <location>
        <begin position="258"/>
        <end position="278"/>
    </location>
</feature>
<dbReference type="PANTHER" id="PTHR11972">
    <property type="entry name" value="NADPH OXIDASE"/>
    <property type="match status" value="1"/>
</dbReference>
<dbReference type="InterPro" id="IPR013130">
    <property type="entry name" value="Fe3_Rdtase_TM_dom"/>
</dbReference>
<evidence type="ECO:0000256" key="2">
    <source>
        <dbReference type="ARBA" id="ARBA00022692"/>
    </source>
</evidence>
<feature type="transmembrane region" description="Helical" evidence="6">
    <location>
        <begin position="582"/>
        <end position="601"/>
    </location>
</feature>
<comment type="subcellular location">
    <subcellularLocation>
        <location evidence="1">Membrane</location>
        <topology evidence="1">Multi-pass membrane protein</topology>
    </subcellularLocation>
</comment>
<name>A0A6G0X2T8_9STRA</name>
<dbReference type="Gene3D" id="2.40.30.10">
    <property type="entry name" value="Translation factors"/>
    <property type="match status" value="1"/>
</dbReference>
<dbReference type="SFLD" id="SFLDG01168">
    <property type="entry name" value="Ferric_reductase_subgroup_(FRE"/>
    <property type="match status" value="1"/>
</dbReference>
<evidence type="ECO:0000313" key="8">
    <source>
        <dbReference type="EMBL" id="KAF0734134.1"/>
    </source>
</evidence>
<evidence type="ECO:0000256" key="6">
    <source>
        <dbReference type="SAM" id="Phobius"/>
    </source>
</evidence>